<gene>
    <name evidence="1" type="ORF">EZS26_001506</name>
</gene>
<evidence type="ECO:0000313" key="1">
    <source>
        <dbReference type="EMBL" id="KAA6302393.1"/>
    </source>
</evidence>
<name>A0A5M8P1T1_9BACT</name>
<evidence type="ECO:0000313" key="2">
    <source>
        <dbReference type="Proteomes" id="UP000324575"/>
    </source>
</evidence>
<dbReference type="EMBL" id="SNRX01000008">
    <property type="protein sequence ID" value="KAA6302393.1"/>
    <property type="molecule type" value="Genomic_DNA"/>
</dbReference>
<proteinExistence type="predicted"/>
<reference evidence="1 2" key="1">
    <citation type="submission" date="2019-03" db="EMBL/GenBank/DDBJ databases">
        <title>Single cell metagenomics reveals metabolic interactions within the superorganism composed of flagellate Streblomastix strix and complex community of Bacteroidetes bacteria on its surface.</title>
        <authorList>
            <person name="Treitli S.C."/>
            <person name="Kolisko M."/>
            <person name="Husnik F."/>
            <person name="Keeling P."/>
            <person name="Hampl V."/>
        </authorList>
    </citation>
    <scope>NUCLEOTIDE SEQUENCE [LARGE SCALE GENOMIC DNA]</scope>
    <source>
        <strain evidence="1">St1</strain>
    </source>
</reference>
<sequence>MINCLHKKVQSHFETSYFFCFAGWKLAFDLSVFRDYAQQGIL</sequence>
<organism evidence="1 2">
    <name type="scientific">Candidatus Ordinivivax streblomastigis</name>
    <dbReference type="NCBI Taxonomy" id="2540710"/>
    <lineage>
        <taxon>Bacteria</taxon>
        <taxon>Pseudomonadati</taxon>
        <taxon>Bacteroidota</taxon>
        <taxon>Bacteroidia</taxon>
        <taxon>Bacteroidales</taxon>
        <taxon>Candidatus Ordinivivax</taxon>
    </lineage>
</organism>
<protein>
    <submittedName>
        <fullName evidence="1">Uncharacterized protein</fullName>
    </submittedName>
</protein>
<dbReference type="Proteomes" id="UP000324575">
    <property type="component" value="Unassembled WGS sequence"/>
</dbReference>
<accession>A0A5M8P1T1</accession>
<dbReference type="AlphaFoldDB" id="A0A5M8P1T1"/>
<comment type="caution">
    <text evidence="1">The sequence shown here is derived from an EMBL/GenBank/DDBJ whole genome shotgun (WGS) entry which is preliminary data.</text>
</comment>